<feature type="compositionally biased region" description="Basic and acidic residues" evidence="1">
    <location>
        <begin position="16"/>
        <end position="30"/>
    </location>
</feature>
<organism evidence="2 3">
    <name type="scientific">Salinivibrio siamensis</name>
    <dbReference type="NCBI Taxonomy" id="414286"/>
    <lineage>
        <taxon>Bacteria</taxon>
        <taxon>Pseudomonadati</taxon>
        <taxon>Pseudomonadota</taxon>
        <taxon>Gammaproteobacteria</taxon>
        <taxon>Vibrionales</taxon>
        <taxon>Vibrionaceae</taxon>
        <taxon>Salinivibrio</taxon>
    </lineage>
</organism>
<evidence type="ECO:0000313" key="2">
    <source>
        <dbReference type="EMBL" id="OOE86927.1"/>
    </source>
</evidence>
<evidence type="ECO:0000256" key="1">
    <source>
        <dbReference type="SAM" id="MobiDB-lite"/>
    </source>
</evidence>
<feature type="compositionally biased region" description="Polar residues" evidence="1">
    <location>
        <begin position="34"/>
        <end position="43"/>
    </location>
</feature>
<comment type="caution">
    <text evidence="2">The sequence shown here is derived from an EMBL/GenBank/DDBJ whole genome shotgun (WGS) entry which is preliminary data.</text>
</comment>
<dbReference type="EMBL" id="MUFB01000004">
    <property type="protein sequence ID" value="OOE86927.1"/>
    <property type="molecule type" value="Genomic_DNA"/>
</dbReference>
<accession>A0ABX3KDE7</accession>
<sequence>MRWSQRKCYLCQARKDDRDKSAQAIGDRDASGAAFTQTGNDENQPFHRGQQASQAYLSRFARLKVAPAIFSG</sequence>
<feature type="region of interest" description="Disordered" evidence="1">
    <location>
        <begin position="16"/>
        <end position="51"/>
    </location>
</feature>
<dbReference type="Proteomes" id="UP000189410">
    <property type="component" value="Unassembled WGS sequence"/>
</dbReference>
<proteinExistence type="predicted"/>
<evidence type="ECO:0000313" key="3">
    <source>
        <dbReference type="Proteomes" id="UP000189410"/>
    </source>
</evidence>
<keyword evidence="3" id="KW-1185">Reference proteome</keyword>
<name>A0ABX3KDE7_9GAMM</name>
<reference evidence="2 3" key="1">
    <citation type="journal article" date="2017" name="Genome Announc.">
        <title>Draft Genome Sequences of Salinivibrio proteolyticus, Salinivibrio sharmensis, Salinivibrio siamensis, Salinivibrio costicola subsp. alcaliphilus, Salinivibrio costicola subsp. vallismortis, and 29 New Isolates Belonging to the Genus Salinivibrio.</title>
        <authorList>
            <person name="Lopez-Hermoso C."/>
            <person name="de la Haba R.R."/>
            <person name="Sanchez-Porro C."/>
            <person name="Bayliss S.C."/>
            <person name="Feil E.J."/>
            <person name="Ventosa A."/>
        </authorList>
    </citation>
    <scope>NUCLEOTIDE SEQUENCE [LARGE SCALE GENOMIC DNA]</scope>
    <source>
        <strain evidence="2 3">JCM 14472</strain>
    </source>
</reference>
<gene>
    <name evidence="2" type="ORF">BZG73_03560</name>
</gene>
<protein>
    <submittedName>
        <fullName evidence="2">Uncharacterized protein</fullName>
    </submittedName>
</protein>